<evidence type="ECO:0000259" key="1">
    <source>
        <dbReference type="Pfam" id="PF00561"/>
    </source>
</evidence>
<organism evidence="2 3">
    <name type="scientific">Lysinibacillus composti</name>
    <dbReference type="NCBI Taxonomy" id="720633"/>
    <lineage>
        <taxon>Bacteria</taxon>
        <taxon>Bacillati</taxon>
        <taxon>Bacillota</taxon>
        <taxon>Bacilli</taxon>
        <taxon>Bacillales</taxon>
        <taxon>Bacillaceae</taxon>
        <taxon>Lysinibacillus</taxon>
    </lineage>
</organism>
<dbReference type="PANTHER" id="PTHR43798:SF33">
    <property type="entry name" value="HYDROLASE, PUTATIVE (AFU_ORTHOLOGUE AFUA_2G14860)-RELATED"/>
    <property type="match status" value="1"/>
</dbReference>
<name>A0A3N9UA73_9BACI</name>
<dbReference type="Gene3D" id="3.40.50.1820">
    <property type="entry name" value="alpha/beta hydrolase"/>
    <property type="match status" value="1"/>
</dbReference>
<dbReference type="Proteomes" id="UP000274033">
    <property type="component" value="Unassembled WGS sequence"/>
</dbReference>
<dbReference type="RefSeq" id="WP_124766555.1">
    <property type="nucleotide sequence ID" value="NZ_JAFBDY010000001.1"/>
</dbReference>
<comment type="caution">
    <text evidence="2">The sequence shown here is derived from an EMBL/GenBank/DDBJ whole genome shotgun (WGS) entry which is preliminary data.</text>
</comment>
<dbReference type="AlphaFoldDB" id="A0A3N9UA73"/>
<dbReference type="PRINTS" id="PR00111">
    <property type="entry name" value="ABHYDROLASE"/>
</dbReference>
<proteinExistence type="predicted"/>
<gene>
    <name evidence="2" type="ORF">EBB45_17060</name>
</gene>
<keyword evidence="2" id="KW-0378">Hydrolase</keyword>
<protein>
    <submittedName>
        <fullName evidence="2">Alpha/beta hydrolase</fullName>
    </submittedName>
</protein>
<dbReference type="GO" id="GO:0016787">
    <property type="term" value="F:hydrolase activity"/>
    <property type="evidence" value="ECO:0007669"/>
    <property type="project" value="UniProtKB-KW"/>
</dbReference>
<dbReference type="EMBL" id="RRCT01000022">
    <property type="protein sequence ID" value="RQW73361.1"/>
    <property type="molecule type" value="Genomic_DNA"/>
</dbReference>
<dbReference type="InterPro" id="IPR029058">
    <property type="entry name" value="AB_hydrolase_fold"/>
</dbReference>
<dbReference type="Pfam" id="PF00561">
    <property type="entry name" value="Abhydrolase_1"/>
    <property type="match status" value="1"/>
</dbReference>
<dbReference type="GO" id="GO:0016020">
    <property type="term" value="C:membrane"/>
    <property type="evidence" value="ECO:0007669"/>
    <property type="project" value="TreeGrafter"/>
</dbReference>
<dbReference type="InterPro" id="IPR000073">
    <property type="entry name" value="AB_hydrolase_1"/>
</dbReference>
<accession>A0A3N9UA73</accession>
<dbReference type="OrthoDB" id="252464at2"/>
<sequence length="243" mass="27103">MLHYTRKGNGQTLVLVHGFLGAKEIFNEVIEELTAQFDVIAVDLPGHGQSQLEKDSYSVYDYAKAVTKVLEHEGVKEAIWLGHSMGGYITLAALEKKMFPIKKVILAYSSDLADSDEQKEKRTKQQQQIPEIGVNGFVDEIIEAFFGQNATKEMVDIARRIGYRATEKGLIAALDTMKTRPNQHQLVEQTNTAILVLEGAEDKIVKPIIVQNPTVNKIVTSTGHFGMLEDPQSFIKAVQEFID</sequence>
<dbReference type="SUPFAM" id="SSF53474">
    <property type="entry name" value="alpha/beta-Hydrolases"/>
    <property type="match status" value="1"/>
</dbReference>
<keyword evidence="3" id="KW-1185">Reference proteome</keyword>
<reference evidence="2 3" key="1">
    <citation type="journal article" date="2013" name="J. Microbiol.">
        <title>Lysinibacillus chungkukjangi sp. nov., isolated from Chungkukjang, Korean fermented soybean food.</title>
        <authorList>
            <person name="Kim S.J."/>
            <person name="Jang Y.H."/>
            <person name="Hamada M."/>
            <person name="Ahn J.H."/>
            <person name="Weon H.Y."/>
            <person name="Suzuki K."/>
            <person name="Whang K.S."/>
            <person name="Kwon S.W."/>
        </authorList>
    </citation>
    <scope>NUCLEOTIDE SEQUENCE [LARGE SCALE GENOMIC DNA]</scope>
    <source>
        <strain evidence="2 3">MCCC 1A12701</strain>
    </source>
</reference>
<dbReference type="InterPro" id="IPR050266">
    <property type="entry name" value="AB_hydrolase_sf"/>
</dbReference>
<evidence type="ECO:0000313" key="2">
    <source>
        <dbReference type="EMBL" id="RQW73361.1"/>
    </source>
</evidence>
<feature type="domain" description="AB hydrolase-1" evidence="1">
    <location>
        <begin position="12"/>
        <end position="112"/>
    </location>
</feature>
<dbReference type="PANTHER" id="PTHR43798">
    <property type="entry name" value="MONOACYLGLYCEROL LIPASE"/>
    <property type="match status" value="1"/>
</dbReference>
<evidence type="ECO:0000313" key="3">
    <source>
        <dbReference type="Proteomes" id="UP000274033"/>
    </source>
</evidence>